<keyword evidence="4" id="KW-0479">Metal-binding</keyword>
<gene>
    <name evidence="13" type="ORF">UFOPK1493_00963</name>
</gene>
<dbReference type="EMBL" id="CAEZSR010000024">
    <property type="protein sequence ID" value="CAB4549810.1"/>
    <property type="molecule type" value="Genomic_DNA"/>
</dbReference>
<dbReference type="InterPro" id="IPR012308">
    <property type="entry name" value="DNA_ligase_ATP-dep_N"/>
</dbReference>
<evidence type="ECO:0000256" key="5">
    <source>
        <dbReference type="ARBA" id="ARBA00022741"/>
    </source>
</evidence>
<evidence type="ECO:0000256" key="9">
    <source>
        <dbReference type="ARBA" id="ARBA00023172"/>
    </source>
</evidence>
<dbReference type="NCBIfam" id="TIGR00574">
    <property type="entry name" value="dnl1"/>
    <property type="match status" value="1"/>
</dbReference>
<dbReference type="SUPFAM" id="SSF117018">
    <property type="entry name" value="ATP-dependent DNA ligase DNA-binding domain"/>
    <property type="match status" value="1"/>
</dbReference>
<evidence type="ECO:0000256" key="7">
    <source>
        <dbReference type="ARBA" id="ARBA00022840"/>
    </source>
</evidence>
<proteinExistence type="predicted"/>
<keyword evidence="11" id="KW-0131">Cell cycle</keyword>
<sequence length="491" mass="52086">MRYLDVVTASADVAATSRRSAKVARLAALLAAVPPAELRCVVGMLVGEPRQGRIGVGWATLHGARVTPADIASVEVGEIDRVLDQLASTVGAGSQRAREELLVALMGRLVDEEQRHLVRFVTGEMRQGANDGVVTEAVAVAAGVAPAVLRRAVMLLGDLGVATERALTGASLDVGLTPLVAVQPMLAATSASAGEAVGATGPASVEWKLDGMRVQAHKAGDTVRLFSRGLNDVTAALPAVVAAVAALPVEQLVLDGESLGLDEDGRPRRFQDTMSGLDTTAAFFFDVLHADGRSLVDEPLVARKRVLVQVVPPRLVLPSVETDDPQVADAFAEQAVLAGQEGVVVKALDSTYQAGRRGATWRKVKPVHTLDLVVIAVERGHGRRTGWLSNLHLGARGPDGSFVMVGKTFKGLTDELLRWQTAELQARAIADEGITVHVRPELVVEIALDGVQVSRRYPGGVALRFARVRRYRPDKSPAEADTIERVQGLLR</sequence>
<dbReference type="InterPro" id="IPR016059">
    <property type="entry name" value="DNA_ligase_ATP-dep_CS"/>
</dbReference>
<accession>A0A6J6CE75</accession>
<dbReference type="InterPro" id="IPR012340">
    <property type="entry name" value="NA-bd_OB-fold"/>
</dbReference>
<evidence type="ECO:0000256" key="2">
    <source>
        <dbReference type="ARBA" id="ARBA00022618"/>
    </source>
</evidence>
<keyword evidence="2" id="KW-0132">Cell division</keyword>
<evidence type="ECO:0000256" key="4">
    <source>
        <dbReference type="ARBA" id="ARBA00022723"/>
    </source>
</evidence>
<keyword evidence="8" id="KW-0460">Magnesium</keyword>
<evidence type="ECO:0000256" key="8">
    <source>
        <dbReference type="ARBA" id="ARBA00022842"/>
    </source>
</evidence>
<protein>
    <submittedName>
        <fullName evidence="13">Unannotated protein</fullName>
    </submittedName>
</protein>
<keyword evidence="10" id="KW-0234">DNA repair</keyword>
<dbReference type="Gene3D" id="1.10.3260.10">
    <property type="entry name" value="DNA ligase, ATP-dependent, N-terminal domain"/>
    <property type="match status" value="1"/>
</dbReference>
<dbReference type="Pfam" id="PF04679">
    <property type="entry name" value="DNA_ligase_A_C"/>
    <property type="match status" value="1"/>
</dbReference>
<reference evidence="13" key="1">
    <citation type="submission" date="2020-05" db="EMBL/GenBank/DDBJ databases">
        <authorList>
            <person name="Chiriac C."/>
            <person name="Salcher M."/>
            <person name="Ghai R."/>
            <person name="Kavagutti S V."/>
        </authorList>
    </citation>
    <scope>NUCLEOTIDE SEQUENCE</scope>
</reference>
<evidence type="ECO:0000256" key="6">
    <source>
        <dbReference type="ARBA" id="ARBA00022763"/>
    </source>
</evidence>
<keyword evidence="7" id="KW-0067">ATP-binding</keyword>
<organism evidence="13">
    <name type="scientific">freshwater metagenome</name>
    <dbReference type="NCBI Taxonomy" id="449393"/>
    <lineage>
        <taxon>unclassified sequences</taxon>
        <taxon>metagenomes</taxon>
        <taxon>ecological metagenomes</taxon>
    </lineage>
</organism>
<evidence type="ECO:0000256" key="3">
    <source>
        <dbReference type="ARBA" id="ARBA00022705"/>
    </source>
</evidence>
<evidence type="ECO:0000259" key="12">
    <source>
        <dbReference type="PROSITE" id="PS50160"/>
    </source>
</evidence>
<evidence type="ECO:0000256" key="1">
    <source>
        <dbReference type="ARBA" id="ARBA00022598"/>
    </source>
</evidence>
<dbReference type="GO" id="GO:0006260">
    <property type="term" value="P:DNA replication"/>
    <property type="evidence" value="ECO:0007669"/>
    <property type="project" value="UniProtKB-KW"/>
</dbReference>
<dbReference type="GO" id="GO:0051301">
    <property type="term" value="P:cell division"/>
    <property type="evidence" value="ECO:0007669"/>
    <property type="project" value="UniProtKB-KW"/>
</dbReference>
<dbReference type="Pfam" id="PF04675">
    <property type="entry name" value="DNA_ligase_A_N"/>
    <property type="match status" value="1"/>
</dbReference>
<dbReference type="Gene3D" id="2.40.50.140">
    <property type="entry name" value="Nucleic acid-binding proteins"/>
    <property type="match status" value="1"/>
</dbReference>
<feature type="domain" description="ATP-dependent DNA ligase family profile" evidence="12">
    <location>
        <begin position="283"/>
        <end position="397"/>
    </location>
</feature>
<dbReference type="PROSITE" id="PS00697">
    <property type="entry name" value="DNA_LIGASE_A1"/>
    <property type="match status" value="1"/>
</dbReference>
<dbReference type="PANTHER" id="PTHR45674:SF13">
    <property type="entry name" value="DNA LIGASE-RELATED"/>
    <property type="match status" value="1"/>
</dbReference>
<dbReference type="GO" id="GO:0003910">
    <property type="term" value="F:DNA ligase (ATP) activity"/>
    <property type="evidence" value="ECO:0007669"/>
    <property type="project" value="InterPro"/>
</dbReference>
<dbReference type="GO" id="GO:0071897">
    <property type="term" value="P:DNA biosynthetic process"/>
    <property type="evidence" value="ECO:0007669"/>
    <property type="project" value="InterPro"/>
</dbReference>
<evidence type="ECO:0000256" key="10">
    <source>
        <dbReference type="ARBA" id="ARBA00023204"/>
    </source>
</evidence>
<dbReference type="Pfam" id="PF01068">
    <property type="entry name" value="DNA_ligase_A_M"/>
    <property type="match status" value="1"/>
</dbReference>
<dbReference type="GO" id="GO:0006310">
    <property type="term" value="P:DNA recombination"/>
    <property type="evidence" value="ECO:0007669"/>
    <property type="project" value="UniProtKB-KW"/>
</dbReference>
<keyword evidence="9" id="KW-0233">DNA recombination</keyword>
<dbReference type="PROSITE" id="PS00333">
    <property type="entry name" value="DNA_LIGASE_A2"/>
    <property type="match status" value="1"/>
</dbReference>
<dbReference type="GO" id="GO:0046872">
    <property type="term" value="F:metal ion binding"/>
    <property type="evidence" value="ECO:0007669"/>
    <property type="project" value="UniProtKB-KW"/>
</dbReference>
<dbReference type="SUPFAM" id="SSF50249">
    <property type="entry name" value="Nucleic acid-binding proteins"/>
    <property type="match status" value="1"/>
</dbReference>
<dbReference type="InterPro" id="IPR036599">
    <property type="entry name" value="DNA_ligase_N_sf"/>
</dbReference>
<dbReference type="FunFam" id="2.40.50.140:FF:000163">
    <property type="entry name" value="Probable DNA ligase"/>
    <property type="match status" value="1"/>
</dbReference>
<evidence type="ECO:0000256" key="11">
    <source>
        <dbReference type="ARBA" id="ARBA00023306"/>
    </source>
</evidence>
<dbReference type="InterPro" id="IPR050191">
    <property type="entry name" value="ATP-dep_DNA_ligase"/>
</dbReference>
<dbReference type="PANTHER" id="PTHR45674">
    <property type="entry name" value="DNA LIGASE 1/3 FAMILY MEMBER"/>
    <property type="match status" value="1"/>
</dbReference>
<name>A0A6J6CE75_9ZZZZ</name>
<dbReference type="GO" id="GO:0006281">
    <property type="term" value="P:DNA repair"/>
    <property type="evidence" value="ECO:0007669"/>
    <property type="project" value="UniProtKB-KW"/>
</dbReference>
<keyword evidence="6" id="KW-0227">DNA damage</keyword>
<dbReference type="SUPFAM" id="SSF56091">
    <property type="entry name" value="DNA ligase/mRNA capping enzyme, catalytic domain"/>
    <property type="match status" value="1"/>
</dbReference>
<dbReference type="InterPro" id="IPR012309">
    <property type="entry name" value="DNA_ligase_ATP-dep_C"/>
</dbReference>
<dbReference type="PROSITE" id="PS50160">
    <property type="entry name" value="DNA_LIGASE_A3"/>
    <property type="match status" value="1"/>
</dbReference>
<keyword evidence="3" id="KW-0235">DNA replication</keyword>
<dbReference type="AlphaFoldDB" id="A0A6J6CE75"/>
<keyword evidence="5" id="KW-0547">Nucleotide-binding</keyword>
<keyword evidence="1" id="KW-0436">Ligase</keyword>
<evidence type="ECO:0000313" key="13">
    <source>
        <dbReference type="EMBL" id="CAB4549810.1"/>
    </source>
</evidence>
<dbReference type="GO" id="GO:0003677">
    <property type="term" value="F:DNA binding"/>
    <property type="evidence" value="ECO:0007669"/>
    <property type="project" value="InterPro"/>
</dbReference>
<dbReference type="InterPro" id="IPR000977">
    <property type="entry name" value="DNA_ligase_ATP-dep"/>
</dbReference>
<dbReference type="Gene3D" id="3.30.470.30">
    <property type="entry name" value="DNA ligase/mRNA capping enzyme"/>
    <property type="match status" value="1"/>
</dbReference>
<dbReference type="InterPro" id="IPR012310">
    <property type="entry name" value="DNA_ligase_ATP-dep_cent"/>
</dbReference>
<dbReference type="GO" id="GO:0005524">
    <property type="term" value="F:ATP binding"/>
    <property type="evidence" value="ECO:0007669"/>
    <property type="project" value="UniProtKB-KW"/>
</dbReference>